<dbReference type="RefSeq" id="WP_171627753.1">
    <property type="nucleotide sequence ID" value="NZ_JABBPG010000011.1"/>
</dbReference>
<organism evidence="2 3">
    <name type="scientific">Pseudoalteromonas caenipelagi</name>
    <dbReference type="NCBI Taxonomy" id="2726988"/>
    <lineage>
        <taxon>Bacteria</taxon>
        <taxon>Pseudomonadati</taxon>
        <taxon>Pseudomonadota</taxon>
        <taxon>Gammaproteobacteria</taxon>
        <taxon>Alteromonadales</taxon>
        <taxon>Pseudoalteromonadaceae</taxon>
        <taxon>Pseudoalteromonas</taxon>
    </lineage>
</organism>
<keyword evidence="1" id="KW-1133">Transmembrane helix</keyword>
<keyword evidence="3" id="KW-1185">Reference proteome</keyword>
<dbReference type="EMBL" id="JABBPG010000011">
    <property type="protein sequence ID" value="NOU52703.1"/>
    <property type="molecule type" value="Genomic_DNA"/>
</dbReference>
<feature type="transmembrane region" description="Helical" evidence="1">
    <location>
        <begin position="103"/>
        <end position="122"/>
    </location>
</feature>
<protein>
    <submittedName>
        <fullName evidence="2">Uncharacterized protein</fullName>
    </submittedName>
</protein>
<feature type="transmembrane region" description="Helical" evidence="1">
    <location>
        <begin position="134"/>
        <end position="154"/>
    </location>
</feature>
<feature type="transmembrane region" description="Helical" evidence="1">
    <location>
        <begin position="74"/>
        <end position="91"/>
    </location>
</feature>
<evidence type="ECO:0000256" key="1">
    <source>
        <dbReference type="SAM" id="Phobius"/>
    </source>
</evidence>
<name>A0A849VJS2_9GAMM</name>
<feature type="transmembrane region" description="Helical" evidence="1">
    <location>
        <begin position="6"/>
        <end position="32"/>
    </location>
</feature>
<gene>
    <name evidence="2" type="ORF">HG263_19540</name>
</gene>
<keyword evidence="1" id="KW-0812">Transmembrane</keyword>
<keyword evidence="1" id="KW-0472">Membrane</keyword>
<accession>A0A849VJS2</accession>
<evidence type="ECO:0000313" key="2">
    <source>
        <dbReference type="EMBL" id="NOU52703.1"/>
    </source>
</evidence>
<dbReference type="AlphaFoldDB" id="A0A849VJS2"/>
<proteinExistence type="predicted"/>
<comment type="caution">
    <text evidence="2">The sequence shown here is derived from an EMBL/GenBank/DDBJ whole genome shotgun (WGS) entry which is preliminary data.</text>
</comment>
<evidence type="ECO:0000313" key="3">
    <source>
        <dbReference type="Proteomes" id="UP000586305"/>
    </source>
</evidence>
<sequence length="187" mass="21751">MTYSELMFVVIPKAVDSATPAIMAATLVFYLVSHFFKKKVPTSLLLTLFLTLVSYSFSAYSFNWDFFGNTINTYLLIVIYDMQLILLLWALHRFLKLQASNAYIYILVFSAINCICSSVMYIDLAWLGRAEVWWLWHVYAIVGKFIYLGIMIGLCTNKDFLNLRALWVKIVIRLNERKELKREEGAQ</sequence>
<reference evidence="2 3" key="1">
    <citation type="submission" date="2020-04" db="EMBL/GenBank/DDBJ databases">
        <title>Pseudoalteromonas caenipelagi sp. nov., isolated from a tidal flat.</title>
        <authorList>
            <person name="Park S."/>
            <person name="Yoon J.-H."/>
        </authorList>
    </citation>
    <scope>NUCLEOTIDE SEQUENCE [LARGE SCALE GENOMIC DNA]</scope>
    <source>
        <strain evidence="2 3">JBTF-M23</strain>
    </source>
</reference>
<feature type="transmembrane region" description="Helical" evidence="1">
    <location>
        <begin position="44"/>
        <end position="62"/>
    </location>
</feature>
<dbReference type="Proteomes" id="UP000586305">
    <property type="component" value="Unassembled WGS sequence"/>
</dbReference>